<dbReference type="AlphaFoldDB" id="A0A7Y9LFJ5"/>
<feature type="region of interest" description="Disordered" evidence="1">
    <location>
        <begin position="391"/>
        <end position="412"/>
    </location>
</feature>
<accession>A0A7Y9LFJ5</accession>
<dbReference type="InterPro" id="IPR036514">
    <property type="entry name" value="SGNH_hydro_sf"/>
</dbReference>
<evidence type="ECO:0008006" key="4">
    <source>
        <dbReference type="Google" id="ProtNLM"/>
    </source>
</evidence>
<evidence type="ECO:0000256" key="1">
    <source>
        <dbReference type="SAM" id="MobiDB-lite"/>
    </source>
</evidence>
<keyword evidence="3" id="KW-1185">Reference proteome</keyword>
<dbReference type="RefSeq" id="WP_179756320.1">
    <property type="nucleotide sequence ID" value="NZ_JACCBU010000001.1"/>
</dbReference>
<dbReference type="Gene3D" id="3.40.50.1110">
    <property type="entry name" value="SGNH hydrolase"/>
    <property type="match status" value="1"/>
</dbReference>
<proteinExistence type="predicted"/>
<sequence>MNDHEEHVRAFLAAATLERRDLDRFLDTGEPNWARFDAELGYVPNDSRVVDGHGGATSTYRYGELGERLVINYSDRPCRINSFGDSFTQCHQVSDGETWQEYLAANLGEPIRNFGVGGYGVYQAALRLRRVQPTNIGTEYVILNIFLDDHYRNLDAYRLLRVGSDWWREQRELPVGMFHANPWRHVRFDPSGGLAEQPNPCPTSESLYDLCDTDFLIETFGADPVVQLLVAEQTGDFAFVREHAELAHSLGVEFDTTTGAAMAASARRLYTACAFRSSIEIIESVRSELASRDQQLLILLSYPAGAVADACAGLPRADQDFVRRLDDLGIDYVDGLAAHQRDFEAFSLTPTDYVDRYYCGHYTPAGNHFFAMNVAKSAMIDWLDPRPPAYRNEAGPVDGAASRRHDRPDPVS</sequence>
<name>A0A7Y9LFJ5_9ACTN</name>
<evidence type="ECO:0000313" key="3">
    <source>
        <dbReference type="Proteomes" id="UP000569914"/>
    </source>
</evidence>
<comment type="caution">
    <text evidence="2">The sequence shown here is derived from an EMBL/GenBank/DDBJ whole genome shotgun (WGS) entry which is preliminary data.</text>
</comment>
<feature type="compositionally biased region" description="Basic and acidic residues" evidence="1">
    <location>
        <begin position="401"/>
        <end position="412"/>
    </location>
</feature>
<reference evidence="2 3" key="1">
    <citation type="submission" date="2020-07" db="EMBL/GenBank/DDBJ databases">
        <title>Sequencing the genomes of 1000 actinobacteria strains.</title>
        <authorList>
            <person name="Klenk H.-P."/>
        </authorList>
    </citation>
    <scope>NUCLEOTIDE SEQUENCE [LARGE SCALE GENOMIC DNA]</scope>
    <source>
        <strain evidence="2 3">DSM 22083</strain>
    </source>
</reference>
<organism evidence="2 3">
    <name type="scientific">Microlunatus parietis</name>
    <dbReference type="NCBI Taxonomy" id="682979"/>
    <lineage>
        <taxon>Bacteria</taxon>
        <taxon>Bacillati</taxon>
        <taxon>Actinomycetota</taxon>
        <taxon>Actinomycetes</taxon>
        <taxon>Propionibacteriales</taxon>
        <taxon>Propionibacteriaceae</taxon>
        <taxon>Microlunatus</taxon>
    </lineage>
</organism>
<dbReference type="SUPFAM" id="SSF52266">
    <property type="entry name" value="SGNH hydrolase"/>
    <property type="match status" value="1"/>
</dbReference>
<dbReference type="EMBL" id="JACCBU010000001">
    <property type="protein sequence ID" value="NYE74191.1"/>
    <property type="molecule type" value="Genomic_DNA"/>
</dbReference>
<protein>
    <recommendedName>
        <fullName evidence="4">SGNH/GDSL hydrolase family protein</fullName>
    </recommendedName>
</protein>
<evidence type="ECO:0000313" key="2">
    <source>
        <dbReference type="EMBL" id="NYE74191.1"/>
    </source>
</evidence>
<dbReference type="Proteomes" id="UP000569914">
    <property type="component" value="Unassembled WGS sequence"/>
</dbReference>
<gene>
    <name evidence="2" type="ORF">BKA15_005520</name>
</gene>